<keyword evidence="7" id="KW-0444">Lipid biosynthesis</keyword>
<dbReference type="InterPro" id="IPR014030">
    <property type="entry name" value="Ketoacyl_synth_N"/>
</dbReference>
<evidence type="ECO:0000256" key="13">
    <source>
        <dbReference type="ARBA" id="ARBA00039450"/>
    </source>
</evidence>
<comment type="subunit">
    <text evidence="4">Homodimer.</text>
</comment>
<keyword evidence="12" id="KW-0012">Acyltransferase</keyword>
<dbReference type="PROSITE" id="PS00606">
    <property type="entry name" value="KS3_1"/>
    <property type="match status" value="1"/>
</dbReference>
<sequence>MSSNRTTATLPRVVVTGTGSVSCAGVGNDALLSALRERRSGIRYMSQLADLGMRCHVGGPVDTHQLDDPDRKLRRFVPANTWYAWQATREALAQSQLGDAVLRSPRCGLVMGGGAALSEHEAALDSFRERGAHRLSPYIVPRGMSSALAAGLAHAFGIGGRSHVISAACTSGAHAIGQAMELIQLGKQDVVICGGSEELHDTTALWFDAMGALSVASNDDPERASRPYDLARDGIVLAAGAGVLVLESEAHAQARGARILGEIAGYGAATDAGNMVGPGIEGLAQAMHEALLGHDDAPEYINAHACSTPQGDRVEWEAMAKVFAGRRQAVPAFSSIKGLVGHAPGAAGAIDAIASLLMMRHGFLSAGSPVIHADPTFAEAPLLAANVERVTRSVLSNSFGFGGSCASLLLRAPSGADA</sequence>
<comment type="pathway">
    <text evidence="2">Lipid metabolism; fatty acid biosynthesis.</text>
</comment>
<dbReference type="GO" id="GO:0005829">
    <property type="term" value="C:cytosol"/>
    <property type="evidence" value="ECO:0007669"/>
    <property type="project" value="TreeGrafter"/>
</dbReference>
<comment type="subcellular location">
    <subcellularLocation>
        <location evidence="1">Cytoplasm</location>
    </subcellularLocation>
</comment>
<dbReference type="InterPro" id="IPR014031">
    <property type="entry name" value="Ketoacyl_synth_C"/>
</dbReference>
<evidence type="ECO:0000313" key="21">
    <source>
        <dbReference type="Proteomes" id="UP000291822"/>
    </source>
</evidence>
<comment type="caution">
    <text evidence="20">The sequence shown here is derived from an EMBL/GenBank/DDBJ whole genome shotgun (WGS) entry which is preliminary data.</text>
</comment>
<dbReference type="UniPathway" id="UPA00094"/>
<evidence type="ECO:0000256" key="18">
    <source>
        <dbReference type="RuleBase" id="RU003694"/>
    </source>
</evidence>
<gene>
    <name evidence="20" type="ORF">EZM97_04540</name>
</gene>
<dbReference type="CDD" id="cd00834">
    <property type="entry name" value="KAS_I_II"/>
    <property type="match status" value="1"/>
</dbReference>
<comment type="catalytic activity">
    <reaction evidence="17">
        <text>a fatty acyl-[ACP] + malonyl-[ACP] + H(+) = a 3-oxoacyl-[ACP] + holo-[ACP] + CO2</text>
        <dbReference type="Rhea" id="RHEA:22836"/>
        <dbReference type="Rhea" id="RHEA-COMP:9623"/>
        <dbReference type="Rhea" id="RHEA-COMP:9685"/>
        <dbReference type="Rhea" id="RHEA-COMP:9916"/>
        <dbReference type="Rhea" id="RHEA-COMP:14125"/>
        <dbReference type="ChEBI" id="CHEBI:15378"/>
        <dbReference type="ChEBI" id="CHEBI:16526"/>
        <dbReference type="ChEBI" id="CHEBI:64479"/>
        <dbReference type="ChEBI" id="CHEBI:78449"/>
        <dbReference type="ChEBI" id="CHEBI:78776"/>
        <dbReference type="ChEBI" id="CHEBI:138651"/>
        <dbReference type="EC" id="2.3.1.41"/>
    </reaction>
    <physiologicalReaction direction="left-to-right" evidence="17">
        <dbReference type="Rhea" id="RHEA:22837"/>
    </physiologicalReaction>
</comment>
<dbReference type="PANTHER" id="PTHR11712:SF306">
    <property type="entry name" value="3-OXOACYL-[ACYL-CARRIER-PROTEIN] SYNTHASE 1"/>
    <property type="match status" value="1"/>
</dbReference>
<dbReference type="GO" id="GO:0006633">
    <property type="term" value="P:fatty acid biosynthetic process"/>
    <property type="evidence" value="ECO:0007669"/>
    <property type="project" value="UniProtKB-UniPathway"/>
</dbReference>
<keyword evidence="10" id="KW-0443">Lipid metabolism</keyword>
<reference evidence="20 21" key="1">
    <citation type="submission" date="2019-02" db="EMBL/GenBank/DDBJ databases">
        <title>Dyella amyloliquefaciens sp. nov., isolated from forest soil.</title>
        <authorList>
            <person name="Gao Z.-H."/>
            <person name="Qiu L.-H."/>
        </authorList>
    </citation>
    <scope>NUCLEOTIDE SEQUENCE [LARGE SCALE GENOMIC DNA]</scope>
    <source>
        <strain evidence="20 21">KACC 12747</strain>
    </source>
</reference>
<evidence type="ECO:0000313" key="20">
    <source>
        <dbReference type="EMBL" id="TCI12623.1"/>
    </source>
</evidence>
<evidence type="ECO:0000256" key="10">
    <source>
        <dbReference type="ARBA" id="ARBA00023098"/>
    </source>
</evidence>
<dbReference type="InterPro" id="IPR000794">
    <property type="entry name" value="Beta-ketoacyl_synthase"/>
</dbReference>
<dbReference type="GO" id="GO:0004315">
    <property type="term" value="F:3-oxoacyl-[acyl-carrier-protein] synthase activity"/>
    <property type="evidence" value="ECO:0007669"/>
    <property type="project" value="UniProtKB-EC"/>
</dbReference>
<name>A0A4R0YTC2_9GAMM</name>
<dbReference type="InterPro" id="IPR020841">
    <property type="entry name" value="PKS_Beta-ketoAc_synthase_dom"/>
</dbReference>
<dbReference type="EMBL" id="SJTG01000001">
    <property type="protein sequence ID" value="TCI12623.1"/>
    <property type="molecule type" value="Genomic_DNA"/>
</dbReference>
<evidence type="ECO:0000256" key="14">
    <source>
        <dbReference type="ARBA" id="ARBA00041620"/>
    </source>
</evidence>
<dbReference type="PROSITE" id="PS52004">
    <property type="entry name" value="KS3_2"/>
    <property type="match status" value="1"/>
</dbReference>
<evidence type="ECO:0000256" key="1">
    <source>
        <dbReference type="ARBA" id="ARBA00004496"/>
    </source>
</evidence>
<keyword evidence="8 18" id="KW-0808">Transferase</keyword>
<evidence type="ECO:0000256" key="2">
    <source>
        <dbReference type="ARBA" id="ARBA00005194"/>
    </source>
</evidence>
<comment type="similarity">
    <text evidence="3 18">Belongs to the thiolase-like superfamily. Beta-ketoacyl-ACP synthases family.</text>
</comment>
<dbReference type="PROSITE" id="PS51257">
    <property type="entry name" value="PROKAR_LIPOPROTEIN"/>
    <property type="match status" value="1"/>
</dbReference>
<evidence type="ECO:0000259" key="19">
    <source>
        <dbReference type="PROSITE" id="PS52004"/>
    </source>
</evidence>
<evidence type="ECO:0000256" key="9">
    <source>
        <dbReference type="ARBA" id="ARBA00022832"/>
    </source>
</evidence>
<evidence type="ECO:0000256" key="6">
    <source>
        <dbReference type="ARBA" id="ARBA00022490"/>
    </source>
</evidence>
<organism evidence="20 21">
    <name type="scientific">Dyella soli</name>
    <dbReference type="NCBI Taxonomy" id="522319"/>
    <lineage>
        <taxon>Bacteria</taxon>
        <taxon>Pseudomonadati</taxon>
        <taxon>Pseudomonadota</taxon>
        <taxon>Gammaproteobacteria</taxon>
        <taxon>Lysobacterales</taxon>
        <taxon>Rhodanobacteraceae</taxon>
        <taxon>Dyella</taxon>
    </lineage>
</organism>
<dbReference type="Gene3D" id="3.40.47.10">
    <property type="match status" value="2"/>
</dbReference>
<comment type="catalytic activity">
    <reaction evidence="16">
        <text>(3Z)-decenoyl-[ACP] + malonyl-[ACP] + H(+) = 3-oxo-(5Z)-dodecenoyl-[ACP] + holo-[ACP] + CO2</text>
        <dbReference type="Rhea" id="RHEA:54940"/>
        <dbReference type="Rhea" id="RHEA-COMP:9623"/>
        <dbReference type="Rhea" id="RHEA-COMP:9685"/>
        <dbReference type="Rhea" id="RHEA-COMP:9927"/>
        <dbReference type="Rhea" id="RHEA-COMP:14042"/>
        <dbReference type="ChEBI" id="CHEBI:15378"/>
        <dbReference type="ChEBI" id="CHEBI:16526"/>
        <dbReference type="ChEBI" id="CHEBI:64479"/>
        <dbReference type="ChEBI" id="CHEBI:78449"/>
        <dbReference type="ChEBI" id="CHEBI:78798"/>
        <dbReference type="ChEBI" id="CHEBI:138410"/>
    </reaction>
    <physiologicalReaction direction="left-to-right" evidence="16">
        <dbReference type="Rhea" id="RHEA:54941"/>
    </physiologicalReaction>
</comment>
<keyword evidence="11" id="KW-0275">Fatty acid biosynthesis</keyword>
<dbReference type="EC" id="2.3.1.41" evidence="5"/>
<keyword evidence="6" id="KW-0963">Cytoplasm</keyword>
<protein>
    <recommendedName>
        <fullName evidence="13">3-oxoacyl-[acyl-carrier-protein] synthase 1</fullName>
        <ecNumber evidence="5">2.3.1.41</ecNumber>
    </recommendedName>
    <alternativeName>
        <fullName evidence="14">3-oxoacyl-[acyl-carrier-protein] synthase I</fullName>
    </alternativeName>
    <alternativeName>
        <fullName evidence="15">Beta-ketoacyl-ACP synthase I</fullName>
    </alternativeName>
</protein>
<evidence type="ECO:0000256" key="8">
    <source>
        <dbReference type="ARBA" id="ARBA00022679"/>
    </source>
</evidence>
<evidence type="ECO:0000256" key="5">
    <source>
        <dbReference type="ARBA" id="ARBA00013191"/>
    </source>
</evidence>
<dbReference type="InterPro" id="IPR018201">
    <property type="entry name" value="Ketoacyl_synth_AS"/>
</dbReference>
<evidence type="ECO:0000256" key="11">
    <source>
        <dbReference type="ARBA" id="ARBA00023160"/>
    </source>
</evidence>
<dbReference type="Pfam" id="PF00109">
    <property type="entry name" value="ketoacyl-synt"/>
    <property type="match status" value="1"/>
</dbReference>
<dbReference type="SUPFAM" id="SSF53901">
    <property type="entry name" value="Thiolase-like"/>
    <property type="match status" value="2"/>
</dbReference>
<dbReference type="AlphaFoldDB" id="A0A4R0YTC2"/>
<evidence type="ECO:0000256" key="7">
    <source>
        <dbReference type="ARBA" id="ARBA00022516"/>
    </source>
</evidence>
<proteinExistence type="inferred from homology"/>
<feature type="domain" description="Ketosynthase family 3 (KS3)" evidence="19">
    <location>
        <begin position="10"/>
        <end position="412"/>
    </location>
</feature>
<keyword evidence="9" id="KW-0276">Fatty acid metabolism</keyword>
<evidence type="ECO:0000256" key="17">
    <source>
        <dbReference type="ARBA" id="ARBA00048506"/>
    </source>
</evidence>
<dbReference type="InterPro" id="IPR016039">
    <property type="entry name" value="Thiolase-like"/>
</dbReference>
<keyword evidence="21" id="KW-1185">Reference proteome</keyword>
<dbReference type="Proteomes" id="UP000291822">
    <property type="component" value="Unassembled WGS sequence"/>
</dbReference>
<dbReference type="SMART" id="SM00825">
    <property type="entry name" value="PKS_KS"/>
    <property type="match status" value="1"/>
</dbReference>
<evidence type="ECO:0000256" key="4">
    <source>
        <dbReference type="ARBA" id="ARBA00011738"/>
    </source>
</evidence>
<dbReference type="Pfam" id="PF02801">
    <property type="entry name" value="Ketoacyl-synt_C"/>
    <property type="match status" value="1"/>
</dbReference>
<dbReference type="RefSeq" id="WP_131150600.1">
    <property type="nucleotide sequence ID" value="NZ_SJTG01000001.1"/>
</dbReference>
<evidence type="ECO:0000256" key="3">
    <source>
        <dbReference type="ARBA" id="ARBA00008467"/>
    </source>
</evidence>
<evidence type="ECO:0000256" key="15">
    <source>
        <dbReference type="ARBA" id="ARBA00042143"/>
    </source>
</evidence>
<evidence type="ECO:0000256" key="16">
    <source>
        <dbReference type="ARBA" id="ARBA00048121"/>
    </source>
</evidence>
<evidence type="ECO:0000256" key="12">
    <source>
        <dbReference type="ARBA" id="ARBA00023315"/>
    </source>
</evidence>
<accession>A0A4R0YTC2</accession>
<dbReference type="PANTHER" id="PTHR11712">
    <property type="entry name" value="POLYKETIDE SYNTHASE-RELATED"/>
    <property type="match status" value="1"/>
</dbReference>